<evidence type="ECO:0000259" key="4">
    <source>
        <dbReference type="SMART" id="SM00771"/>
    </source>
</evidence>
<keyword evidence="3" id="KW-1133">Transmembrane helix</keyword>
<dbReference type="InterPro" id="IPR036765">
    <property type="entry name" value="ZipA_FtsZ-bd_C_sf"/>
</dbReference>
<comment type="similarity">
    <text evidence="1">Belongs to the ZipA family.</text>
</comment>
<dbReference type="Pfam" id="PF04354">
    <property type="entry name" value="ZipA_C"/>
    <property type="match status" value="1"/>
</dbReference>
<comment type="subcellular location">
    <subcellularLocation>
        <location evidence="2">Cell inner membrane</location>
        <topology evidence="2">Single-pass type I membrane protein</topology>
    </subcellularLocation>
</comment>
<keyword evidence="1" id="KW-0131">Cell cycle</keyword>
<evidence type="ECO:0000256" key="2">
    <source>
        <dbReference type="RuleBase" id="RU003613"/>
    </source>
</evidence>
<dbReference type="EMBL" id="CP071060">
    <property type="protein sequence ID" value="QSI75147.1"/>
    <property type="molecule type" value="Genomic_DNA"/>
</dbReference>
<evidence type="ECO:0000313" key="6">
    <source>
        <dbReference type="Proteomes" id="UP000663570"/>
    </source>
</evidence>
<keyword evidence="2 3" id="KW-0812">Transmembrane</keyword>
<protein>
    <recommendedName>
        <fullName evidence="1">Cell division protein ZipA</fullName>
    </recommendedName>
</protein>
<feature type="transmembrane region" description="Helical" evidence="3">
    <location>
        <begin position="6"/>
        <end position="27"/>
    </location>
</feature>
<dbReference type="SUPFAM" id="SSF64383">
    <property type="entry name" value="Cell-division protein ZipA, C-terminal domain"/>
    <property type="match status" value="1"/>
</dbReference>
<keyword evidence="2" id="KW-0997">Cell inner membrane</keyword>
<reference evidence="5 6" key="1">
    <citation type="submission" date="2021-02" db="EMBL/GenBank/DDBJ databases">
        <title>Niveibacterium changnyeongensis HC41.</title>
        <authorList>
            <person name="Kang M."/>
        </authorList>
    </citation>
    <scope>NUCLEOTIDE SEQUENCE [LARGE SCALE GENOMIC DNA]</scope>
    <source>
        <strain evidence="5 6">HC41</strain>
    </source>
</reference>
<dbReference type="RefSeq" id="WP_172202717.1">
    <property type="nucleotide sequence ID" value="NZ_CP071060.1"/>
</dbReference>
<sequence length="361" mass="38054">MAGNELLYGLIGSGAGVVVLVLGYNAWQERKARRNAEKAFRSEHRDVLLEGAGAASGPAEPVEPGGRLEPASARIPAQPPIGRAAEPELPLEARAIDCVARIEAPAGVIGGALVQGAGGPLSQVHRAVRWYGFDDAAHAWVALDAGDKRSFTRMSAAMQLADRRGAVGEREVDAFCAAIQRVCDQFMAVPRFMDRGEALTLAQGVDQFCAALDIQIAVNVVAGEHAFPGTKLRGLAEAAGMVLDGDGCFHARDDAGQSLFVLANRDAALFSPESLRHGSSSGVTLSLDVPRVAAGIEAFDRMVALARQFAGALHGHLVDDNGKPLSDASLSMIRSQVQQFQEQMDRQGVPAGSTLALRLFT</sequence>
<dbReference type="InterPro" id="IPR007449">
    <property type="entry name" value="ZipA_FtsZ-bd_C"/>
</dbReference>
<keyword evidence="6" id="KW-1185">Reference proteome</keyword>
<comment type="function">
    <text evidence="1">Essential cell division protein that stabilizes the FtsZ protofilaments by cross-linking them and that serves as a cytoplasmic membrane anchor for the Z ring. Also required for the recruitment to the septal ring of downstream cell division proteins.</text>
</comment>
<keyword evidence="1 5" id="KW-0132">Cell division</keyword>
<evidence type="ECO:0000313" key="5">
    <source>
        <dbReference type="EMBL" id="QSI75147.1"/>
    </source>
</evidence>
<proteinExistence type="inferred from homology"/>
<evidence type="ECO:0000256" key="1">
    <source>
        <dbReference type="RuleBase" id="RU003612"/>
    </source>
</evidence>
<name>A0ABX7M050_9RHOO</name>
<dbReference type="GO" id="GO:0051301">
    <property type="term" value="P:cell division"/>
    <property type="evidence" value="ECO:0007669"/>
    <property type="project" value="UniProtKB-KW"/>
</dbReference>
<dbReference type="Proteomes" id="UP000663570">
    <property type="component" value="Chromosome"/>
</dbReference>
<organism evidence="5 6">
    <name type="scientific">Niveibacterium microcysteis</name>
    <dbReference type="NCBI Taxonomy" id="2811415"/>
    <lineage>
        <taxon>Bacteria</taxon>
        <taxon>Pseudomonadati</taxon>
        <taxon>Pseudomonadota</taxon>
        <taxon>Betaproteobacteria</taxon>
        <taxon>Rhodocyclales</taxon>
        <taxon>Rhodocyclaceae</taxon>
        <taxon>Niveibacterium</taxon>
    </lineage>
</organism>
<keyword evidence="2" id="KW-1003">Cell membrane</keyword>
<accession>A0ABX7M050</accession>
<dbReference type="Gene3D" id="3.30.1400.10">
    <property type="entry name" value="ZipA, C-terminal FtsZ-binding domain"/>
    <property type="match status" value="1"/>
</dbReference>
<feature type="domain" description="ZipA C-terminal FtsZ-binding" evidence="4">
    <location>
        <begin position="212"/>
        <end position="337"/>
    </location>
</feature>
<dbReference type="SMART" id="SM00771">
    <property type="entry name" value="ZipA_C"/>
    <property type="match status" value="1"/>
</dbReference>
<gene>
    <name evidence="5" type="ORF">JY500_11465</name>
</gene>
<evidence type="ECO:0000256" key="3">
    <source>
        <dbReference type="SAM" id="Phobius"/>
    </source>
</evidence>
<keyword evidence="2 3" id="KW-0472">Membrane</keyword>